<dbReference type="Proteomes" id="UP000050580">
    <property type="component" value="Unassembled WGS sequence"/>
</dbReference>
<keyword evidence="2" id="KW-0808">Transferase</keyword>
<proteinExistence type="predicted"/>
<gene>
    <name evidence="3" type="ORF">AAV94_08005</name>
</gene>
<dbReference type="InterPro" id="IPR050602">
    <property type="entry name" value="Malonyl-ACP_OMT"/>
</dbReference>
<evidence type="ECO:0000313" key="3">
    <source>
        <dbReference type="EMBL" id="KKW67864.1"/>
    </source>
</evidence>
<comment type="caution">
    <text evidence="3">The sequence shown here is derived from an EMBL/GenBank/DDBJ whole genome shotgun (WGS) entry which is preliminary data.</text>
</comment>
<dbReference type="GO" id="GO:0032259">
    <property type="term" value="P:methylation"/>
    <property type="evidence" value="ECO:0007669"/>
    <property type="project" value="UniProtKB-KW"/>
</dbReference>
<keyword evidence="1" id="KW-0489">Methyltransferase</keyword>
<dbReference type="Pfam" id="PF13489">
    <property type="entry name" value="Methyltransf_23"/>
    <property type="match status" value="1"/>
</dbReference>
<dbReference type="InterPro" id="IPR029063">
    <property type="entry name" value="SAM-dependent_MTases_sf"/>
</dbReference>
<evidence type="ECO:0000256" key="2">
    <source>
        <dbReference type="ARBA" id="ARBA00022679"/>
    </source>
</evidence>
<evidence type="ECO:0000313" key="4">
    <source>
        <dbReference type="Proteomes" id="UP000050580"/>
    </source>
</evidence>
<sequence>MTAGITGTSPPTLDGQALACWLARAPARSPWLHEEVGRRMAERLQWFVRRPRRWLDWEPVRGGAAAHALVAQRYGDAECWLWHGNPLHAQEALRRWRPSLWRRLRGGPVHFEAPPSGCLDMVWANMALHLAPDPAALMRQWGQWLGDEGFVMFSTFGPDTLIELRGLYAQARWPEPAQAFTDMHDLGDMLVANGFAEPVMDMEHIRLQFPSAERVLVELRELGRNLHVDRFAGLRGRRWHRALCEALQQLTAADGTITLTFEIVYGHAFKARPRAASAQHSAIPLGDVRAALRRAKAPSALQDGDSD</sequence>
<evidence type="ECO:0000256" key="1">
    <source>
        <dbReference type="ARBA" id="ARBA00022603"/>
    </source>
</evidence>
<reference evidence="3 4" key="1">
    <citation type="submission" date="2015-05" db="EMBL/GenBank/DDBJ databases">
        <title>Draft genome sequence of Lampropedia sp. CT6, isolated from the microbial mat of a hot water spring, located at Manikaran, India.</title>
        <authorList>
            <person name="Tripathi C."/>
            <person name="Rani P."/>
            <person name="Mahato N.K."/>
            <person name="Lal R."/>
        </authorList>
    </citation>
    <scope>NUCLEOTIDE SEQUENCE [LARGE SCALE GENOMIC DNA]</scope>
    <source>
        <strain evidence="3 4">CT6</strain>
    </source>
</reference>
<dbReference type="EMBL" id="LBNQ01000024">
    <property type="protein sequence ID" value="KKW67864.1"/>
    <property type="molecule type" value="Genomic_DNA"/>
</dbReference>
<name>A0A0U1PZC5_9BURK</name>
<dbReference type="AlphaFoldDB" id="A0A0U1PZC5"/>
<evidence type="ECO:0008006" key="5">
    <source>
        <dbReference type="Google" id="ProtNLM"/>
    </source>
</evidence>
<dbReference type="PATRIC" id="fig|1610491.3.peg.1701"/>
<dbReference type="SUPFAM" id="SSF53335">
    <property type="entry name" value="S-adenosyl-L-methionine-dependent methyltransferases"/>
    <property type="match status" value="1"/>
</dbReference>
<keyword evidence="4" id="KW-1185">Reference proteome</keyword>
<organism evidence="3 4">
    <name type="scientific">Lampropedia cohaerens</name>
    <dbReference type="NCBI Taxonomy" id="1610491"/>
    <lineage>
        <taxon>Bacteria</taxon>
        <taxon>Pseudomonadati</taxon>
        <taxon>Pseudomonadota</taxon>
        <taxon>Betaproteobacteria</taxon>
        <taxon>Burkholderiales</taxon>
        <taxon>Comamonadaceae</taxon>
        <taxon>Lampropedia</taxon>
    </lineage>
</organism>
<dbReference type="GO" id="GO:0008168">
    <property type="term" value="F:methyltransferase activity"/>
    <property type="evidence" value="ECO:0007669"/>
    <property type="project" value="UniProtKB-KW"/>
</dbReference>
<dbReference type="PANTHER" id="PTHR13090:SF1">
    <property type="entry name" value="ARGININE-HYDROXYLASE NDUFAF5, MITOCHONDRIAL"/>
    <property type="match status" value="1"/>
</dbReference>
<dbReference type="RefSeq" id="WP_046741819.1">
    <property type="nucleotide sequence ID" value="NZ_LBNQ01000024.1"/>
</dbReference>
<dbReference type="STRING" id="1610491.AAV94_08005"/>
<dbReference type="PANTHER" id="PTHR13090">
    <property type="entry name" value="ARGININE-HYDROXYLASE NDUFAF5, MITOCHONDRIAL"/>
    <property type="match status" value="1"/>
</dbReference>
<protein>
    <recommendedName>
        <fullName evidence="5">Biotin synthase</fullName>
    </recommendedName>
</protein>
<dbReference type="Gene3D" id="3.40.50.150">
    <property type="entry name" value="Vaccinia Virus protein VP39"/>
    <property type="match status" value="1"/>
</dbReference>
<accession>A0A0U1PZC5</accession>